<organism evidence="1 2">
    <name type="scientific">Gryllotalpicola koreensis</name>
    <dbReference type="NCBI Taxonomy" id="993086"/>
    <lineage>
        <taxon>Bacteria</taxon>
        <taxon>Bacillati</taxon>
        <taxon>Actinomycetota</taxon>
        <taxon>Actinomycetes</taxon>
        <taxon>Micrococcales</taxon>
        <taxon>Microbacteriaceae</taxon>
        <taxon>Gryllotalpicola</taxon>
    </lineage>
</organism>
<dbReference type="RefSeq" id="WP_344752106.1">
    <property type="nucleotide sequence ID" value="NZ_BAABBW010000001.1"/>
</dbReference>
<gene>
    <name evidence="1" type="ORF">GCM10022287_09290</name>
</gene>
<sequence length="577" mass="61039">MSRSAAWSAIADAAYPLKVELDGSSITISESTIPTVQATLVITAPSEAATLAHLKVDDTGFAGAAVLHRVALTGTVQGKTRTFDLLLTAATDPDLTGRMTLTLASDDALPGLVSVRDYLDAGDATTGLAGHGPQLRSIINWALSNMPGTPALAAGTADANMTPRYELENLCVDPQAANVGSWVAPGITFASVTGTDHTGASGKWVTAKNSSGSAGDLTASVPLTTKGTPTTTHTLASAPRGSNIYASDPYGIPYVWFSVWVRTPAARTVSLLIQYRDVNGVAVTGSWQAFSVAANTWTHLSVLTSQWDRATNTGGIADFFNAFVKVTGAAANEVLNIDEISVYAVDEFEWLETNPPFIAGDKAQDANYTYQWTGTVGASTSRRIPLDPLDPQSLIQQRGETWKDFLEPLTDAAALRLICDETRTWKLVDPATYTSGPTLALTGILSPGPQRTVDQTDAGSFARGAIARYKWTDKAGRTFIETESQPPGLEPRTVFPIAVVDYDRPYPGSGAAAFLLSRIQQLGTPVEVTATTDLAANAYLPVTIPGYQAGAVINAVVFDLGQDEMRLTIRNAHRSAA</sequence>
<dbReference type="Proteomes" id="UP001501079">
    <property type="component" value="Unassembled WGS sequence"/>
</dbReference>
<proteinExistence type="predicted"/>
<evidence type="ECO:0000313" key="1">
    <source>
        <dbReference type="EMBL" id="GAA4170802.1"/>
    </source>
</evidence>
<accession>A0ABP7ZUH6</accession>
<evidence type="ECO:0008006" key="3">
    <source>
        <dbReference type="Google" id="ProtNLM"/>
    </source>
</evidence>
<dbReference type="EMBL" id="BAABBW010000001">
    <property type="protein sequence ID" value="GAA4170802.1"/>
    <property type="molecule type" value="Genomic_DNA"/>
</dbReference>
<reference evidence="2" key="1">
    <citation type="journal article" date="2019" name="Int. J. Syst. Evol. Microbiol.">
        <title>The Global Catalogue of Microorganisms (GCM) 10K type strain sequencing project: providing services to taxonomists for standard genome sequencing and annotation.</title>
        <authorList>
            <consortium name="The Broad Institute Genomics Platform"/>
            <consortium name="The Broad Institute Genome Sequencing Center for Infectious Disease"/>
            <person name="Wu L."/>
            <person name="Ma J."/>
        </authorList>
    </citation>
    <scope>NUCLEOTIDE SEQUENCE [LARGE SCALE GENOMIC DNA]</scope>
    <source>
        <strain evidence="2">JCM 17591</strain>
    </source>
</reference>
<comment type="caution">
    <text evidence="1">The sequence shown here is derived from an EMBL/GenBank/DDBJ whole genome shotgun (WGS) entry which is preliminary data.</text>
</comment>
<name>A0ABP7ZUH6_9MICO</name>
<keyword evidence="2" id="KW-1185">Reference proteome</keyword>
<evidence type="ECO:0000313" key="2">
    <source>
        <dbReference type="Proteomes" id="UP001501079"/>
    </source>
</evidence>
<protein>
    <recommendedName>
        <fullName evidence="3">CBM-cenC domain-containing protein</fullName>
    </recommendedName>
</protein>